<dbReference type="PANTHER" id="PTHR11564:SF5">
    <property type="entry name" value="SIGNAL RECOGNITION PARTICLE SUBUNIT SRP54"/>
    <property type="match status" value="1"/>
</dbReference>
<dbReference type="VEuPathDB" id="TrichDB:TRFO_31819"/>
<reference evidence="15" key="1">
    <citation type="submission" date="2016-10" db="EMBL/GenBank/DDBJ databases">
        <authorList>
            <person name="Benchimol M."/>
            <person name="Almeida L.G."/>
            <person name="Vasconcelos A.T."/>
            <person name="Perreira-Neves A."/>
            <person name="Rosa I.A."/>
            <person name="Tasca T."/>
            <person name="Bogo M.R."/>
            <person name="de Souza W."/>
        </authorList>
    </citation>
    <scope>NUCLEOTIDE SEQUENCE [LARGE SCALE GENOMIC DNA]</scope>
    <source>
        <strain evidence="15">K</strain>
    </source>
</reference>
<keyword evidence="6" id="KW-0694">RNA-binding</keyword>
<dbReference type="Proteomes" id="UP000179807">
    <property type="component" value="Unassembled WGS sequence"/>
</dbReference>
<dbReference type="SUPFAM" id="SSF47446">
    <property type="entry name" value="Signal peptide-binding domain"/>
    <property type="match status" value="1"/>
</dbReference>
<feature type="domain" description="Signal recognition particle SRP54 helical bundle" evidence="14">
    <location>
        <begin position="2"/>
        <end position="83"/>
    </location>
</feature>
<evidence type="ECO:0000256" key="8">
    <source>
        <dbReference type="ARBA" id="ARBA00023135"/>
    </source>
</evidence>
<dbReference type="SUPFAM" id="SSF52540">
    <property type="entry name" value="P-loop containing nucleoside triphosphate hydrolases"/>
    <property type="match status" value="1"/>
</dbReference>
<dbReference type="GO" id="GO:0005786">
    <property type="term" value="C:signal recognition particle, endoplasmic reticulum targeting"/>
    <property type="evidence" value="ECO:0007669"/>
    <property type="project" value="UniProtKB-KW"/>
</dbReference>
<dbReference type="PANTHER" id="PTHR11564">
    <property type="entry name" value="SIGNAL RECOGNITION PARTICLE 54K PROTEIN SRP54"/>
    <property type="match status" value="1"/>
</dbReference>
<dbReference type="InterPro" id="IPR027417">
    <property type="entry name" value="P-loop_NTPase"/>
</dbReference>
<dbReference type="AlphaFoldDB" id="A0A1J4JVT1"/>
<comment type="caution">
    <text evidence="15">The sequence shown here is derived from an EMBL/GenBank/DDBJ whole genome shotgun (WGS) entry which is preliminary data.</text>
</comment>
<dbReference type="Pfam" id="PF02978">
    <property type="entry name" value="SRP_SPB"/>
    <property type="match status" value="1"/>
</dbReference>
<dbReference type="GO" id="GO:0030942">
    <property type="term" value="F:endoplasmic reticulum signal peptide binding"/>
    <property type="evidence" value="ECO:0007669"/>
    <property type="project" value="TreeGrafter"/>
</dbReference>
<evidence type="ECO:0000259" key="13">
    <source>
        <dbReference type="SMART" id="SM00962"/>
    </source>
</evidence>
<dbReference type="GeneID" id="94842854"/>
<dbReference type="InterPro" id="IPR013822">
    <property type="entry name" value="Signal_recog_particl_SRP54_hlx"/>
</dbReference>
<evidence type="ECO:0000259" key="14">
    <source>
        <dbReference type="SMART" id="SM00963"/>
    </source>
</evidence>
<dbReference type="InterPro" id="IPR036225">
    <property type="entry name" value="SRP/SRP_N"/>
</dbReference>
<evidence type="ECO:0000313" key="15">
    <source>
        <dbReference type="EMBL" id="OHT01389.1"/>
    </source>
</evidence>
<keyword evidence="9" id="KW-0687">Ribonucleoprotein</keyword>
<dbReference type="GO" id="GO:0006616">
    <property type="term" value="P:SRP-dependent cotranslational protein targeting to membrane, translocation"/>
    <property type="evidence" value="ECO:0007669"/>
    <property type="project" value="TreeGrafter"/>
</dbReference>
<evidence type="ECO:0000256" key="7">
    <source>
        <dbReference type="ARBA" id="ARBA00023134"/>
    </source>
</evidence>
<dbReference type="GO" id="GO:0005829">
    <property type="term" value="C:cytosol"/>
    <property type="evidence" value="ECO:0007669"/>
    <property type="project" value="TreeGrafter"/>
</dbReference>
<dbReference type="InterPro" id="IPR042101">
    <property type="entry name" value="SRP54_N_sf"/>
</dbReference>
<dbReference type="InterPro" id="IPR000897">
    <property type="entry name" value="SRP54_GTPase_dom"/>
</dbReference>
<dbReference type="RefSeq" id="XP_068354525.1">
    <property type="nucleotide sequence ID" value="XM_068508150.1"/>
</dbReference>
<evidence type="ECO:0000256" key="10">
    <source>
        <dbReference type="ARBA" id="ARBA00035672"/>
    </source>
</evidence>
<comment type="similarity">
    <text evidence="2">Belongs to the GTP-binding SRP family. SRP54 subfamily.</text>
</comment>
<comment type="subcellular location">
    <subcellularLocation>
        <location evidence="1">Cytoplasm</location>
    </subcellularLocation>
</comment>
<evidence type="ECO:0000256" key="4">
    <source>
        <dbReference type="ARBA" id="ARBA00022741"/>
    </source>
</evidence>
<gene>
    <name evidence="15" type="ORF">TRFO_31819</name>
</gene>
<feature type="domain" description="SRP54-type proteins GTP-binding" evidence="13">
    <location>
        <begin position="101"/>
        <end position="296"/>
    </location>
</feature>
<keyword evidence="3" id="KW-0963">Cytoplasm</keyword>
<evidence type="ECO:0000259" key="12">
    <source>
        <dbReference type="SMART" id="SM00382"/>
    </source>
</evidence>
<dbReference type="Pfam" id="PF02881">
    <property type="entry name" value="SRP54_N"/>
    <property type="match status" value="1"/>
</dbReference>
<evidence type="ECO:0000313" key="16">
    <source>
        <dbReference type="Proteomes" id="UP000179807"/>
    </source>
</evidence>
<evidence type="ECO:0000256" key="11">
    <source>
        <dbReference type="ARBA" id="ARBA00048157"/>
    </source>
</evidence>
<dbReference type="SMART" id="SM00963">
    <property type="entry name" value="SRP54_N"/>
    <property type="match status" value="1"/>
</dbReference>
<feature type="domain" description="AAA+ ATPase" evidence="12">
    <location>
        <begin position="100"/>
        <end position="295"/>
    </location>
</feature>
<dbReference type="SMART" id="SM00962">
    <property type="entry name" value="SRP54"/>
    <property type="match status" value="1"/>
</dbReference>
<dbReference type="HAMAP" id="MF_00306">
    <property type="entry name" value="SRP54"/>
    <property type="match status" value="1"/>
</dbReference>
<dbReference type="InterPro" id="IPR003593">
    <property type="entry name" value="AAA+_ATPase"/>
</dbReference>
<keyword evidence="4" id="KW-0547">Nucleotide-binding</keyword>
<dbReference type="EC" id="3.6.5.4" evidence="10"/>
<evidence type="ECO:0000256" key="9">
    <source>
        <dbReference type="ARBA" id="ARBA00023274"/>
    </source>
</evidence>
<dbReference type="EMBL" id="MLAK01000914">
    <property type="protein sequence ID" value="OHT01389.1"/>
    <property type="molecule type" value="Genomic_DNA"/>
</dbReference>
<name>A0A1J4JVT1_9EUKA</name>
<dbReference type="OrthoDB" id="10250817at2759"/>
<dbReference type="Gene3D" id="1.20.120.140">
    <property type="entry name" value="Signal recognition particle SRP54, nucleotide-binding domain"/>
    <property type="match status" value="1"/>
</dbReference>
<dbReference type="SMART" id="SM00382">
    <property type="entry name" value="AAA"/>
    <property type="match status" value="1"/>
</dbReference>
<dbReference type="Gene3D" id="3.40.50.300">
    <property type="entry name" value="P-loop containing nucleotide triphosphate hydrolases"/>
    <property type="match status" value="1"/>
</dbReference>
<dbReference type="InterPro" id="IPR004125">
    <property type="entry name" value="Signal_recog_particle_SRP54_M"/>
</dbReference>
<keyword evidence="16" id="KW-1185">Reference proteome</keyword>
<dbReference type="FunFam" id="3.40.50.300:FF:000022">
    <property type="entry name" value="Signal recognition particle 54 kDa subunit"/>
    <property type="match status" value="1"/>
</dbReference>
<accession>A0A1J4JVT1</accession>
<evidence type="ECO:0000256" key="5">
    <source>
        <dbReference type="ARBA" id="ARBA00022801"/>
    </source>
</evidence>
<sequence length="492" mass="54753">MVLQDLGEKILNGLNKLANAKNIDDAFFKEFMAEMINALKSADVNQMTIINFMKEVKSKVNLADLPPGVSARKIIEREVLNALVKMIDPGTQPWEPEKDKVNVIMMVGLQGAGKTTTCTKLGNYYKKRGWKVGVIAADTFRAGAREQLMQNAQQVNIPYYVDFVTEDPVEVALSGVEKFKREKFNMVIVDTSGRHMQEAALFAEMQQLEDAINPDQVIFVLDGTIGQMAFNQAKAFSEAVGVGSIIVTKLDSDAKGGGALSAVAATNSPILFYGTGEGMSSLEVFDAKSFVSRMLGFGDVMAFARKMEEIDMDKQKQVAQRILEGHFTFREMYTQYQTVLEMGDLSSLMDTMGMKQFIPKEMSNESMTDNVKKMLVVIDSMSDEEVENPPLFRDESRRRRLARGTGLPPMFINYVIDEQKRFAKMFSKMSGPMIKKLIQMDQDPSSMNPRAMQQAMSGLTKAMDPRMLQQVGGLGGLQRLMNSSLAAAKNKK</sequence>
<evidence type="ECO:0000256" key="1">
    <source>
        <dbReference type="ARBA" id="ARBA00004496"/>
    </source>
</evidence>
<dbReference type="InterPro" id="IPR036891">
    <property type="entry name" value="Signal_recog_part_SRP54_M_sf"/>
</dbReference>
<dbReference type="SUPFAM" id="SSF47364">
    <property type="entry name" value="Domain of the SRP/SRP receptor G-proteins"/>
    <property type="match status" value="1"/>
</dbReference>
<dbReference type="GO" id="GO:0005525">
    <property type="term" value="F:GTP binding"/>
    <property type="evidence" value="ECO:0007669"/>
    <property type="project" value="UniProtKB-KW"/>
</dbReference>
<comment type="catalytic activity">
    <reaction evidence="11">
        <text>GTP + H2O = GDP + phosphate + H(+)</text>
        <dbReference type="Rhea" id="RHEA:19669"/>
        <dbReference type="ChEBI" id="CHEBI:15377"/>
        <dbReference type="ChEBI" id="CHEBI:15378"/>
        <dbReference type="ChEBI" id="CHEBI:37565"/>
        <dbReference type="ChEBI" id="CHEBI:43474"/>
        <dbReference type="ChEBI" id="CHEBI:58189"/>
        <dbReference type="EC" id="3.6.5.4"/>
    </reaction>
    <physiologicalReaction direction="left-to-right" evidence="11">
        <dbReference type="Rhea" id="RHEA:19670"/>
    </physiologicalReaction>
</comment>
<dbReference type="Pfam" id="PF00448">
    <property type="entry name" value="SRP54"/>
    <property type="match status" value="1"/>
</dbReference>
<organism evidence="15 16">
    <name type="scientific">Tritrichomonas foetus</name>
    <dbReference type="NCBI Taxonomy" id="1144522"/>
    <lineage>
        <taxon>Eukaryota</taxon>
        <taxon>Metamonada</taxon>
        <taxon>Parabasalia</taxon>
        <taxon>Tritrichomonadida</taxon>
        <taxon>Tritrichomonadidae</taxon>
        <taxon>Tritrichomonas</taxon>
    </lineage>
</organism>
<dbReference type="CDD" id="cd17875">
    <property type="entry name" value="SRP54_G"/>
    <property type="match status" value="1"/>
</dbReference>
<keyword evidence="5" id="KW-0378">Hydrolase</keyword>
<protein>
    <recommendedName>
        <fullName evidence="10">signal-recognition-particle GTPase</fullName>
        <ecNumber evidence="10">3.6.5.4</ecNumber>
    </recommendedName>
</protein>
<evidence type="ECO:0000256" key="2">
    <source>
        <dbReference type="ARBA" id="ARBA00005450"/>
    </source>
</evidence>
<dbReference type="InterPro" id="IPR022941">
    <property type="entry name" value="SRP54"/>
</dbReference>
<dbReference type="GO" id="GO:0003924">
    <property type="term" value="F:GTPase activity"/>
    <property type="evidence" value="ECO:0007669"/>
    <property type="project" value="InterPro"/>
</dbReference>
<keyword evidence="8" id="KW-0733">Signal recognition particle</keyword>
<dbReference type="GO" id="GO:0008312">
    <property type="term" value="F:7S RNA binding"/>
    <property type="evidence" value="ECO:0007669"/>
    <property type="project" value="InterPro"/>
</dbReference>
<evidence type="ECO:0000256" key="6">
    <source>
        <dbReference type="ARBA" id="ARBA00022884"/>
    </source>
</evidence>
<dbReference type="Gene3D" id="1.10.260.30">
    <property type="entry name" value="Signal recognition particle, SRP54 subunit, M-domain"/>
    <property type="match status" value="1"/>
</dbReference>
<keyword evidence="7" id="KW-0342">GTP-binding</keyword>
<evidence type="ECO:0000256" key="3">
    <source>
        <dbReference type="ARBA" id="ARBA00022490"/>
    </source>
</evidence>
<proteinExistence type="inferred from homology"/>